<feature type="compositionally biased region" description="Pro residues" evidence="2">
    <location>
        <begin position="413"/>
        <end position="424"/>
    </location>
</feature>
<dbReference type="InterPro" id="IPR042277">
    <property type="entry name" value="IST1-like"/>
</dbReference>
<dbReference type="Pfam" id="PF03398">
    <property type="entry name" value="Ist1"/>
    <property type="match status" value="1"/>
</dbReference>
<comment type="caution">
    <text evidence="3">The sequence shown here is derived from an EMBL/GenBank/DDBJ whole genome shotgun (WGS) entry which is preliminary data.</text>
</comment>
<dbReference type="InterPro" id="IPR005061">
    <property type="entry name" value="Ist1"/>
</dbReference>
<evidence type="ECO:0000256" key="1">
    <source>
        <dbReference type="ARBA" id="ARBA00005536"/>
    </source>
</evidence>
<accession>A0A8J5F327</accession>
<organism evidence="3 4">
    <name type="scientific">Zingiber officinale</name>
    <name type="common">Ginger</name>
    <name type="synonym">Amomum zingiber</name>
    <dbReference type="NCBI Taxonomy" id="94328"/>
    <lineage>
        <taxon>Eukaryota</taxon>
        <taxon>Viridiplantae</taxon>
        <taxon>Streptophyta</taxon>
        <taxon>Embryophyta</taxon>
        <taxon>Tracheophyta</taxon>
        <taxon>Spermatophyta</taxon>
        <taxon>Magnoliopsida</taxon>
        <taxon>Liliopsida</taxon>
        <taxon>Zingiberales</taxon>
        <taxon>Zingiberaceae</taxon>
        <taxon>Zingiber</taxon>
    </lineage>
</organism>
<evidence type="ECO:0008006" key="5">
    <source>
        <dbReference type="Google" id="ProtNLM"/>
    </source>
</evidence>
<dbReference type="PANTHER" id="PTHR12161:SF55">
    <property type="entry name" value="REGULATOR OF VPS4 ACTIVITY IN THE MVB PATHWAY PROTEIN"/>
    <property type="match status" value="1"/>
</dbReference>
<gene>
    <name evidence="3" type="ORF">ZIOFF_057762</name>
</gene>
<dbReference type="EMBL" id="JACMSC010000016">
    <property type="protein sequence ID" value="KAG6481167.1"/>
    <property type="molecule type" value="Genomic_DNA"/>
</dbReference>
<evidence type="ECO:0000313" key="4">
    <source>
        <dbReference type="Proteomes" id="UP000734854"/>
    </source>
</evidence>
<comment type="similarity">
    <text evidence="1">Belongs to the IST1 family.</text>
</comment>
<keyword evidence="4" id="KW-1185">Reference proteome</keyword>
<name>A0A8J5F327_ZINOF</name>
<sequence length="456" mass="51413">MASEINKSPIRALKKLMGSGISSILRRGFNSSECKAEAKMAMFRIKLLRNKREAQVRQMRRDVALLLESGRNETARIRVFMALTNMFHDLSSEVEHVIREQNVMAANDIIELFCELIVARLPIIAKQRECPLDLKEGISSLIFASPRCSDIPELSRLLLIFEKKYGKEFVSTATELRPESEVNRMLIQKLSVKKPTGEVKLKVLKEIAKEYQVQWDSTESEQELLKPPEEVIEGPREFADAKNIPVTFPIRPKDYNRPNNSREWQFNDPASAAQAASESAGKAIYATQADARLPSQSSHPFDLSTPVDTLACKCRNFNQAELQRESQELSQLSGAYAPSNYEAKAVEKRFFSSKSFNLSNTLDDDIMDTANLNEKKILRRNSCISPTVNSEIKFDDSDGLESETDGEQEMESPSPPNVPPPVLPPQQINSFTHVHPNLPDYSALAARFEALKSHRI</sequence>
<dbReference type="AlphaFoldDB" id="A0A8J5F327"/>
<evidence type="ECO:0000313" key="3">
    <source>
        <dbReference type="EMBL" id="KAG6481167.1"/>
    </source>
</evidence>
<dbReference type="FunFam" id="1.20.1260.60:FF:000003">
    <property type="entry name" value="IST1-like protein isoform A"/>
    <property type="match status" value="1"/>
</dbReference>
<dbReference type="GO" id="GO:0015031">
    <property type="term" value="P:protein transport"/>
    <property type="evidence" value="ECO:0007669"/>
    <property type="project" value="InterPro"/>
</dbReference>
<dbReference type="Proteomes" id="UP000734854">
    <property type="component" value="Unassembled WGS sequence"/>
</dbReference>
<evidence type="ECO:0000256" key="2">
    <source>
        <dbReference type="SAM" id="MobiDB-lite"/>
    </source>
</evidence>
<proteinExistence type="inferred from homology"/>
<dbReference type="Gene3D" id="1.20.1260.60">
    <property type="entry name" value="Vacuolar protein sorting-associated protein Ist1"/>
    <property type="match status" value="1"/>
</dbReference>
<dbReference type="PANTHER" id="PTHR12161">
    <property type="entry name" value="IST1 FAMILY MEMBER"/>
    <property type="match status" value="1"/>
</dbReference>
<protein>
    <recommendedName>
        <fullName evidence="5">IST1-like protein</fullName>
    </recommendedName>
</protein>
<feature type="compositionally biased region" description="Acidic residues" evidence="2">
    <location>
        <begin position="397"/>
        <end position="410"/>
    </location>
</feature>
<feature type="region of interest" description="Disordered" evidence="2">
    <location>
        <begin position="389"/>
        <end position="435"/>
    </location>
</feature>
<reference evidence="3 4" key="1">
    <citation type="submission" date="2020-08" db="EMBL/GenBank/DDBJ databases">
        <title>Plant Genome Project.</title>
        <authorList>
            <person name="Zhang R.-G."/>
        </authorList>
    </citation>
    <scope>NUCLEOTIDE SEQUENCE [LARGE SCALE GENOMIC DNA]</scope>
    <source>
        <tissue evidence="3">Rhizome</tissue>
    </source>
</reference>